<gene>
    <name evidence="2" type="ORF">TPSB3V08_LOCUS7888</name>
</gene>
<evidence type="ECO:0000313" key="2">
    <source>
        <dbReference type="EMBL" id="CAD7411430.1"/>
    </source>
</evidence>
<evidence type="ECO:0000256" key="1">
    <source>
        <dbReference type="SAM" id="MobiDB-lite"/>
    </source>
</evidence>
<name>A0A7R9DD31_TIMPO</name>
<dbReference type="AlphaFoldDB" id="A0A7R9DD31"/>
<reference evidence="2" key="1">
    <citation type="submission" date="2020-11" db="EMBL/GenBank/DDBJ databases">
        <authorList>
            <person name="Tran Van P."/>
        </authorList>
    </citation>
    <scope>NUCLEOTIDE SEQUENCE</scope>
</reference>
<sequence length="196" mass="22486">MLEPVLYLLKGIPETQDVVAFEDDLLIVIEGYSRRNLEGKSNQVLEELYTWCKSVKLKMALGKTTYMLFKGRLTRDPTIKVDNKDIPSEDPSLHCELWGVHLGSQTNQCRSGYGDSKSTEEHITGTDGSLPDRSNGFTECGPRCMAVGPPYKKERCVVLYKKGKHGEYEYSHHTRCDNIWRDGNSPIGKWQRRWER</sequence>
<accession>A0A7R9DD31</accession>
<evidence type="ECO:0008006" key="3">
    <source>
        <dbReference type="Google" id="ProtNLM"/>
    </source>
</evidence>
<feature type="region of interest" description="Disordered" evidence="1">
    <location>
        <begin position="111"/>
        <end position="130"/>
    </location>
</feature>
<dbReference type="EMBL" id="OD005351">
    <property type="protein sequence ID" value="CAD7411430.1"/>
    <property type="molecule type" value="Genomic_DNA"/>
</dbReference>
<protein>
    <recommendedName>
        <fullName evidence="3">Reverse transcriptase domain-containing protein</fullName>
    </recommendedName>
</protein>
<proteinExistence type="predicted"/>
<organism evidence="2">
    <name type="scientific">Timema poppense</name>
    <name type="common">Walking stick</name>
    <dbReference type="NCBI Taxonomy" id="170557"/>
    <lineage>
        <taxon>Eukaryota</taxon>
        <taxon>Metazoa</taxon>
        <taxon>Ecdysozoa</taxon>
        <taxon>Arthropoda</taxon>
        <taxon>Hexapoda</taxon>
        <taxon>Insecta</taxon>
        <taxon>Pterygota</taxon>
        <taxon>Neoptera</taxon>
        <taxon>Polyneoptera</taxon>
        <taxon>Phasmatodea</taxon>
        <taxon>Timematodea</taxon>
        <taxon>Timematoidea</taxon>
        <taxon>Timematidae</taxon>
        <taxon>Timema</taxon>
    </lineage>
</organism>